<dbReference type="PANTHER" id="PTHR43540">
    <property type="entry name" value="PEROXYUREIDOACRYLATE/UREIDOACRYLATE AMIDOHYDROLASE-RELATED"/>
    <property type="match status" value="1"/>
</dbReference>
<evidence type="ECO:0000256" key="1">
    <source>
        <dbReference type="ARBA" id="ARBA00022801"/>
    </source>
</evidence>
<dbReference type="SUPFAM" id="SSF52499">
    <property type="entry name" value="Isochorismatase-like hydrolases"/>
    <property type="match status" value="1"/>
</dbReference>
<dbReference type="STRING" id="1005928.SAMN04487859_13814"/>
<name>A0A1I5GSL5_9RHOB</name>
<reference evidence="4" key="1">
    <citation type="submission" date="2016-10" db="EMBL/GenBank/DDBJ databases">
        <authorList>
            <person name="Varghese N."/>
            <person name="Submissions S."/>
        </authorList>
    </citation>
    <scope>NUCLEOTIDE SEQUENCE [LARGE SCALE GENOMIC DNA]</scope>
    <source>
        <strain evidence="4">DSM 28463</strain>
    </source>
</reference>
<dbReference type="Pfam" id="PF00857">
    <property type="entry name" value="Isochorismatase"/>
    <property type="match status" value="1"/>
</dbReference>
<dbReference type="GO" id="GO:0016787">
    <property type="term" value="F:hydrolase activity"/>
    <property type="evidence" value="ECO:0007669"/>
    <property type="project" value="UniProtKB-KW"/>
</dbReference>
<dbReference type="EMBL" id="FOVP01000038">
    <property type="protein sequence ID" value="SFO38903.1"/>
    <property type="molecule type" value="Genomic_DNA"/>
</dbReference>
<dbReference type="InterPro" id="IPR000868">
    <property type="entry name" value="Isochorismatase-like_dom"/>
</dbReference>
<dbReference type="InterPro" id="IPR050272">
    <property type="entry name" value="Isochorismatase-like_hydrls"/>
</dbReference>
<feature type="domain" description="Isochorismatase-like" evidence="2">
    <location>
        <begin position="64"/>
        <end position="226"/>
    </location>
</feature>
<dbReference type="InterPro" id="IPR036380">
    <property type="entry name" value="Isochorismatase-like_sf"/>
</dbReference>
<organism evidence="3 4">
    <name type="scientific">Roseovarius lutimaris</name>
    <dbReference type="NCBI Taxonomy" id="1005928"/>
    <lineage>
        <taxon>Bacteria</taxon>
        <taxon>Pseudomonadati</taxon>
        <taxon>Pseudomonadota</taxon>
        <taxon>Alphaproteobacteria</taxon>
        <taxon>Rhodobacterales</taxon>
        <taxon>Roseobacteraceae</taxon>
        <taxon>Roseovarius</taxon>
    </lineage>
</organism>
<dbReference type="Proteomes" id="UP000198599">
    <property type="component" value="Unassembled WGS sequence"/>
</dbReference>
<gene>
    <name evidence="3" type="ORF">SAMN04487859_13814</name>
</gene>
<proteinExistence type="predicted"/>
<dbReference type="RefSeq" id="WP_092842312.1">
    <property type="nucleotide sequence ID" value="NZ_FOVP01000038.1"/>
</dbReference>
<evidence type="ECO:0000313" key="3">
    <source>
        <dbReference type="EMBL" id="SFO38903.1"/>
    </source>
</evidence>
<dbReference type="PANTHER" id="PTHR43540:SF1">
    <property type="entry name" value="ISOCHORISMATASE HYDROLASE"/>
    <property type="match status" value="1"/>
</dbReference>
<dbReference type="AlphaFoldDB" id="A0A1I5GSL5"/>
<evidence type="ECO:0000259" key="2">
    <source>
        <dbReference type="Pfam" id="PF00857"/>
    </source>
</evidence>
<keyword evidence="4" id="KW-1185">Reference proteome</keyword>
<keyword evidence="1" id="KW-0378">Hydrolase</keyword>
<dbReference type="OrthoDB" id="9807387at2"/>
<protein>
    <submittedName>
        <fullName evidence="3">Nicotinamidase-related amidase</fullName>
    </submittedName>
</protein>
<dbReference type="Gene3D" id="3.40.50.850">
    <property type="entry name" value="Isochorismatase-like"/>
    <property type="match status" value="1"/>
</dbReference>
<evidence type="ECO:0000313" key="4">
    <source>
        <dbReference type="Proteomes" id="UP000198599"/>
    </source>
</evidence>
<sequence>MKADRTDLWNSKIPQMHPQWNDVDLTEIFAMPTAYLAIGYSNSILAEFGAQSHERLWERTRQPGGALGNTVKLVQACRDADISLYWTKYEIFRQEFPQSPMDKSQYDFWASGTKKWSEKDKARDCDTVAEIKALMRPEDEIIHYKSLGNVFLGTMLPSYLNMRGIRTVLLSGFHLDWCIEQAARTCRDMGYMPIVIGDACGCGREIDEAETLHRLDRFFAPVISADHAAALIQAAALRKQHR</sequence>
<accession>A0A1I5GSL5</accession>